<dbReference type="InterPro" id="IPR013328">
    <property type="entry name" value="6PGD_dom2"/>
</dbReference>
<dbReference type="Pfam" id="PF02558">
    <property type="entry name" value="ApbA"/>
    <property type="match status" value="1"/>
</dbReference>
<dbReference type="PANTHER" id="PTHR21708:SF30">
    <property type="entry name" value="2-DEHYDROPANTOATE 2-REDUCTASE-RELATED"/>
    <property type="match status" value="1"/>
</dbReference>
<proteinExistence type="inferred from homology"/>
<evidence type="ECO:0000313" key="7">
    <source>
        <dbReference type="EMBL" id="KAL1645467.1"/>
    </source>
</evidence>
<dbReference type="InterPro" id="IPR003710">
    <property type="entry name" value="ApbA"/>
</dbReference>
<dbReference type="PANTHER" id="PTHR21708">
    <property type="entry name" value="PROBABLE 2-DEHYDROPANTOATE 2-REDUCTASE"/>
    <property type="match status" value="1"/>
</dbReference>
<reference evidence="7 8" key="1">
    <citation type="journal article" date="2023" name="Plant Dis.">
        <title>First Report of Diplodia intermedia Causing Canker and Dieback Diseases on Apple Trees in Canada.</title>
        <authorList>
            <person name="Ellouze W."/>
            <person name="Ilyukhin E."/>
            <person name="Sulman M."/>
            <person name="Ali S."/>
        </authorList>
    </citation>
    <scope>NUCLEOTIDE SEQUENCE [LARGE SCALE GENOMIC DNA]</scope>
    <source>
        <strain evidence="7 8">M45-28</strain>
    </source>
</reference>
<dbReference type="SUPFAM" id="SSF51735">
    <property type="entry name" value="NAD(P)-binding Rossmann-fold domains"/>
    <property type="match status" value="1"/>
</dbReference>
<dbReference type="Gene3D" id="3.40.50.720">
    <property type="entry name" value="NAD(P)-binding Rossmann-like Domain"/>
    <property type="match status" value="1"/>
</dbReference>
<evidence type="ECO:0000256" key="3">
    <source>
        <dbReference type="ARBA" id="ARBA00023002"/>
    </source>
</evidence>
<dbReference type="InterPro" id="IPR036291">
    <property type="entry name" value="NAD(P)-bd_dom_sf"/>
</dbReference>
<keyword evidence="3 4" id="KW-0560">Oxidoreductase</keyword>
<name>A0ABR3TVC8_9PEZI</name>
<dbReference type="Proteomes" id="UP001521184">
    <property type="component" value="Unassembled WGS sequence"/>
</dbReference>
<protein>
    <recommendedName>
        <fullName evidence="4">2-dehydropantoate 2-reductase</fullName>
        <ecNumber evidence="4">1.1.1.169</ecNumber>
    </recommendedName>
    <alternativeName>
        <fullName evidence="4">Ketopantoate reductase</fullName>
    </alternativeName>
</protein>
<evidence type="ECO:0000313" key="8">
    <source>
        <dbReference type="Proteomes" id="UP001521184"/>
    </source>
</evidence>
<keyword evidence="2 4" id="KW-0521">NADP</keyword>
<feature type="domain" description="Ketopantoate reductase C-terminal" evidence="6">
    <location>
        <begin position="187"/>
        <end position="330"/>
    </location>
</feature>
<dbReference type="EMBL" id="JAKEKT020000019">
    <property type="protein sequence ID" value="KAL1645467.1"/>
    <property type="molecule type" value="Genomic_DNA"/>
</dbReference>
<evidence type="ECO:0000256" key="2">
    <source>
        <dbReference type="ARBA" id="ARBA00022857"/>
    </source>
</evidence>
<comment type="function">
    <text evidence="4">Catalyzes the NADPH-dependent reduction of ketopantoate into pantoic acid.</text>
</comment>
<accession>A0ABR3TVC8</accession>
<feature type="domain" description="Ketopantoate reductase N-terminal" evidence="5">
    <location>
        <begin position="4"/>
        <end position="158"/>
    </location>
</feature>
<dbReference type="Pfam" id="PF08546">
    <property type="entry name" value="ApbA_C"/>
    <property type="match status" value="1"/>
</dbReference>
<dbReference type="InterPro" id="IPR051402">
    <property type="entry name" value="KPR-Related"/>
</dbReference>
<evidence type="ECO:0000259" key="6">
    <source>
        <dbReference type="Pfam" id="PF08546"/>
    </source>
</evidence>
<dbReference type="Gene3D" id="1.10.1040.10">
    <property type="entry name" value="N-(1-d-carboxylethyl)-l-norvaline Dehydrogenase, domain 2"/>
    <property type="match status" value="1"/>
</dbReference>
<sequence>MARVLIFGAGAIGSVYAWVLTRAGAQVTCVCRSNYEHVREHGFTLDSDVFGHGLRVRPTVVDRVQAPPADAPWDFVLVCSKAFPGAEPSTPSLVAPAVASPRTAIVLVQNGIGIENEWHAAFPRNPVLSGVVYLPATQPQPGAVRMGNLERLEVGAFPATSVAEATQLGEFMELVQRGGATILVYDDIQPRRWSKMLVNAATWDPATVLAAVNAAGSPFAAGNDASANSGGGYGPDFVWHIMQEIVKIAQACGYAEITEDEARHQLARAQAQTGSAAEAMRLGGGSMLADVKAGRPLEVEALVGNAIKIAEQKGVEAPNLDALYALAKGLDKSVERRHSV</sequence>
<keyword evidence="8" id="KW-1185">Reference proteome</keyword>
<organism evidence="7 8">
    <name type="scientific">Diplodia intermedia</name>
    <dbReference type="NCBI Taxonomy" id="856260"/>
    <lineage>
        <taxon>Eukaryota</taxon>
        <taxon>Fungi</taxon>
        <taxon>Dikarya</taxon>
        <taxon>Ascomycota</taxon>
        <taxon>Pezizomycotina</taxon>
        <taxon>Dothideomycetes</taxon>
        <taxon>Dothideomycetes incertae sedis</taxon>
        <taxon>Botryosphaeriales</taxon>
        <taxon>Botryosphaeriaceae</taxon>
        <taxon>Diplodia</taxon>
    </lineage>
</organism>
<evidence type="ECO:0000256" key="4">
    <source>
        <dbReference type="RuleBase" id="RU362068"/>
    </source>
</evidence>
<dbReference type="EC" id="1.1.1.169" evidence="4"/>
<dbReference type="NCBIfam" id="TIGR00745">
    <property type="entry name" value="apbA_panE"/>
    <property type="match status" value="1"/>
</dbReference>
<dbReference type="SUPFAM" id="SSF48179">
    <property type="entry name" value="6-phosphogluconate dehydrogenase C-terminal domain-like"/>
    <property type="match status" value="1"/>
</dbReference>
<dbReference type="InterPro" id="IPR013332">
    <property type="entry name" value="KPR_N"/>
</dbReference>
<comment type="similarity">
    <text evidence="1 4">Belongs to the ketopantoate reductase family.</text>
</comment>
<evidence type="ECO:0000259" key="5">
    <source>
        <dbReference type="Pfam" id="PF02558"/>
    </source>
</evidence>
<gene>
    <name evidence="7" type="ORF">SLS58_003776</name>
</gene>
<comment type="caution">
    <text evidence="7">The sequence shown here is derived from an EMBL/GenBank/DDBJ whole genome shotgun (WGS) entry which is preliminary data.</text>
</comment>
<evidence type="ECO:0000256" key="1">
    <source>
        <dbReference type="ARBA" id="ARBA00007870"/>
    </source>
</evidence>
<comment type="catalytic activity">
    <reaction evidence="4">
        <text>(R)-pantoate + NADP(+) = 2-dehydropantoate + NADPH + H(+)</text>
        <dbReference type="Rhea" id="RHEA:16233"/>
        <dbReference type="ChEBI" id="CHEBI:11561"/>
        <dbReference type="ChEBI" id="CHEBI:15378"/>
        <dbReference type="ChEBI" id="CHEBI:15980"/>
        <dbReference type="ChEBI" id="CHEBI:57783"/>
        <dbReference type="ChEBI" id="CHEBI:58349"/>
        <dbReference type="EC" id="1.1.1.169"/>
    </reaction>
</comment>
<dbReference type="InterPro" id="IPR013752">
    <property type="entry name" value="KPA_reductase"/>
</dbReference>
<dbReference type="InterPro" id="IPR008927">
    <property type="entry name" value="6-PGluconate_DH-like_C_sf"/>
</dbReference>